<dbReference type="EMBL" id="JAWQEG010001049">
    <property type="protein sequence ID" value="KAK3882893.1"/>
    <property type="molecule type" value="Genomic_DNA"/>
</dbReference>
<dbReference type="PANTHER" id="PTHR47272">
    <property type="entry name" value="DDE_TNP_1_7 DOMAIN-CONTAINING PROTEIN"/>
    <property type="match status" value="1"/>
</dbReference>
<evidence type="ECO:0000313" key="5">
    <source>
        <dbReference type="Proteomes" id="UP001286313"/>
    </source>
</evidence>
<dbReference type="EMBL" id="JAWQEG010000945">
    <property type="protein sequence ID" value="KAK3883870.1"/>
    <property type="molecule type" value="Genomic_DNA"/>
</dbReference>
<comment type="caution">
    <text evidence="4">The sequence shown here is derived from an EMBL/GenBank/DDBJ whole genome shotgun (WGS) entry which is preliminary data.</text>
</comment>
<accession>A0AAE1KVZ3</accession>
<name>A0AAE1KVZ3_PETCI</name>
<evidence type="ECO:0000256" key="1">
    <source>
        <dbReference type="SAM" id="MobiDB-lite"/>
    </source>
</evidence>
<dbReference type="Proteomes" id="UP001286313">
    <property type="component" value="Unassembled WGS sequence"/>
</dbReference>
<keyword evidence="5" id="KW-1185">Reference proteome</keyword>
<dbReference type="InterPro" id="IPR029526">
    <property type="entry name" value="PGBD"/>
</dbReference>
<feature type="compositionally biased region" description="Acidic residues" evidence="1">
    <location>
        <begin position="38"/>
        <end position="53"/>
    </location>
</feature>
<sequence length="644" mass="73017">MDCFRFYSSQKKGISNQIEDSDQSISDDEIPDYGSDCMPDDDELANLLDDPDEPGPRSSNRCQEQTPEPSHAGQRPTPEPSHAGQEPTPGPSHAGQEPTPGPSHAGQEPTPGQEQRKLTQPRNRRMIPLWRQMGATNSALDPPEWLGNIEPATTVRNPVEYFRDFFTPDIMHNIVSQSNLYATQKDVTRSLNLSVPDFEQFMGSLFAMSLVKLSSSRLYWKAKLQCPMISENMSRDRWEEIKANVHFNDNSTLPNNNSDKLFKVRPLLTHLAAKFRAIPKPQRLCVDEQMVPFKGISSLKQYLPSKPHKWGYKIFCLCGADGIMYDFEVYTGKILPVPGEPDLGASSNVVLDLVKSVPTGIYHLLYFDNWFTSLPLMTTLAKKQILCLGTVRVNRLPGLSFGSDKDLLKTGRGTHQEKSALVDDVEVRAVKWMDNRSVNLLSTFASVEPKGECKRYDKKKKSTVMIPCPAIVLEYNKFMGGVDLMDSLLSLYRIHTRSKKYYHKLLFHFLDVTVVNCWLLYRRDCKDLGIPSRKIMMLQEFKLSLAEALLLEGKSVLVRKRGRPSSAGSIAAEFQRKKREFPATKAIPGDEIRTDGYHHYPVVMVRGRCKNPNCKSVPVFFCNKCKVHLCITKDKNCFLEFHTK</sequence>
<proteinExistence type="predicted"/>
<reference evidence="4" key="1">
    <citation type="submission" date="2023-10" db="EMBL/GenBank/DDBJ databases">
        <title>Genome assemblies of two species of porcelain crab, Petrolisthes cinctipes and Petrolisthes manimaculis (Anomura: Porcellanidae).</title>
        <authorList>
            <person name="Angst P."/>
        </authorList>
    </citation>
    <scope>NUCLEOTIDE SEQUENCE</scope>
    <source>
        <strain evidence="4">PB745_01</strain>
        <tissue evidence="4">Gill</tissue>
    </source>
</reference>
<gene>
    <name evidence="4" type="ORF">Pcinc_011838</name>
    <name evidence="3" type="ORF">Pcinc_012762</name>
</gene>
<dbReference type="Pfam" id="PF13843">
    <property type="entry name" value="DDE_Tnp_1_7"/>
    <property type="match status" value="1"/>
</dbReference>
<dbReference type="PANTHER" id="PTHR47272:SF1">
    <property type="entry name" value="PIGGYBAC TRANSPOSABLE ELEMENT-DERIVED PROTEIN 3-LIKE"/>
    <property type="match status" value="1"/>
</dbReference>
<evidence type="ECO:0000313" key="4">
    <source>
        <dbReference type="EMBL" id="KAK3883870.1"/>
    </source>
</evidence>
<feature type="compositionally biased region" description="Polar residues" evidence="1">
    <location>
        <begin position="57"/>
        <end position="68"/>
    </location>
</feature>
<protein>
    <recommendedName>
        <fullName evidence="2">PiggyBac transposable element-derived protein domain-containing protein</fullName>
    </recommendedName>
</protein>
<feature type="compositionally biased region" description="Polar residues" evidence="1">
    <location>
        <begin position="110"/>
        <end position="121"/>
    </location>
</feature>
<feature type="domain" description="PiggyBac transposable element-derived protein" evidence="2">
    <location>
        <begin position="157"/>
        <end position="518"/>
    </location>
</feature>
<evidence type="ECO:0000259" key="2">
    <source>
        <dbReference type="Pfam" id="PF13843"/>
    </source>
</evidence>
<organism evidence="4 5">
    <name type="scientific">Petrolisthes cinctipes</name>
    <name type="common">Flat porcelain crab</name>
    <dbReference type="NCBI Taxonomy" id="88211"/>
    <lineage>
        <taxon>Eukaryota</taxon>
        <taxon>Metazoa</taxon>
        <taxon>Ecdysozoa</taxon>
        <taxon>Arthropoda</taxon>
        <taxon>Crustacea</taxon>
        <taxon>Multicrustacea</taxon>
        <taxon>Malacostraca</taxon>
        <taxon>Eumalacostraca</taxon>
        <taxon>Eucarida</taxon>
        <taxon>Decapoda</taxon>
        <taxon>Pleocyemata</taxon>
        <taxon>Anomura</taxon>
        <taxon>Galatheoidea</taxon>
        <taxon>Porcellanidae</taxon>
        <taxon>Petrolisthes</taxon>
    </lineage>
</organism>
<dbReference type="AlphaFoldDB" id="A0AAE1KVZ3"/>
<feature type="compositionally biased region" description="Acidic residues" evidence="1">
    <location>
        <begin position="19"/>
        <end position="31"/>
    </location>
</feature>
<feature type="region of interest" description="Disordered" evidence="1">
    <location>
        <begin position="1"/>
        <end position="123"/>
    </location>
</feature>
<evidence type="ECO:0000313" key="3">
    <source>
        <dbReference type="EMBL" id="KAK3882893.1"/>
    </source>
</evidence>